<feature type="binding site" evidence="6">
    <location>
        <position position="43"/>
    </location>
    <ligand>
        <name>(6S)-NADPHX</name>
        <dbReference type="ChEBI" id="CHEBI:64076"/>
    </ligand>
</feature>
<evidence type="ECO:0000313" key="8">
    <source>
        <dbReference type="EMBL" id="EJP73449.1"/>
    </source>
</evidence>
<feature type="binding site" evidence="6">
    <location>
        <position position="104"/>
    </location>
    <ligand>
        <name>(6S)-NADPHX</name>
        <dbReference type="ChEBI" id="CHEBI:64076"/>
    </ligand>
</feature>
<dbReference type="InterPro" id="IPR017953">
    <property type="entry name" value="Carbohydrate_kinase_pred_CS"/>
</dbReference>
<dbReference type="AlphaFoldDB" id="J4KSX2"/>
<name>J4KSX2_9GAMM</name>
<keyword evidence="3 6" id="KW-0521">NADP</keyword>
<gene>
    <name evidence="6" type="primary">nnrD</name>
    <name evidence="8" type="ORF">NT02SARS_0058</name>
</gene>
<dbReference type="PANTHER" id="PTHR12592:SF0">
    <property type="entry name" value="ATP-DEPENDENT (S)-NAD(P)H-HYDRATE DEHYDRATASE"/>
    <property type="match status" value="1"/>
</dbReference>
<feature type="binding site" evidence="6">
    <location>
        <begin position="194"/>
        <end position="198"/>
    </location>
    <ligand>
        <name>AMP</name>
        <dbReference type="ChEBI" id="CHEBI:456215"/>
    </ligand>
</feature>
<accession>J4KSX2</accession>
<protein>
    <recommendedName>
        <fullName evidence="6">ADP-dependent (S)-NAD(P)H-hydrate dehydratase</fullName>
        <ecNumber evidence="6">4.2.1.136</ecNumber>
    </recommendedName>
    <alternativeName>
        <fullName evidence="6">ADP-dependent NAD(P)HX dehydratase</fullName>
    </alternativeName>
</protein>
<dbReference type="GO" id="GO:0005524">
    <property type="term" value="F:ATP binding"/>
    <property type="evidence" value="ECO:0007669"/>
    <property type="project" value="UniProtKB-KW"/>
</dbReference>
<dbReference type="PANTHER" id="PTHR12592">
    <property type="entry name" value="ATP-DEPENDENT (S)-NAD(P)H-HYDRATE DEHYDRATASE FAMILY MEMBER"/>
    <property type="match status" value="1"/>
</dbReference>
<comment type="catalytic activity">
    <reaction evidence="6">
        <text>(6S)-NADHX + ADP = AMP + phosphate + NADH + H(+)</text>
        <dbReference type="Rhea" id="RHEA:32223"/>
        <dbReference type="ChEBI" id="CHEBI:15378"/>
        <dbReference type="ChEBI" id="CHEBI:43474"/>
        <dbReference type="ChEBI" id="CHEBI:57945"/>
        <dbReference type="ChEBI" id="CHEBI:64074"/>
        <dbReference type="ChEBI" id="CHEBI:456215"/>
        <dbReference type="ChEBI" id="CHEBI:456216"/>
        <dbReference type="EC" id="4.2.1.136"/>
    </reaction>
</comment>
<dbReference type="PROSITE" id="PS51383">
    <property type="entry name" value="YJEF_C_3"/>
    <property type="match status" value="1"/>
</dbReference>
<dbReference type="GO" id="GO:0046496">
    <property type="term" value="P:nicotinamide nucleotide metabolic process"/>
    <property type="evidence" value="ECO:0007669"/>
    <property type="project" value="UniProtKB-UniRule"/>
</dbReference>
<dbReference type="CDD" id="cd01171">
    <property type="entry name" value="YXKO-related"/>
    <property type="match status" value="1"/>
</dbReference>
<feature type="binding site" evidence="6">
    <location>
        <position position="223"/>
    </location>
    <ligand>
        <name>(6S)-NADPHX</name>
        <dbReference type="ChEBI" id="CHEBI:64076"/>
    </ligand>
</feature>
<dbReference type="Pfam" id="PF01256">
    <property type="entry name" value="Carb_kinase"/>
    <property type="match status" value="1"/>
</dbReference>
<dbReference type="Gene3D" id="3.40.1190.20">
    <property type="match status" value="1"/>
</dbReference>
<evidence type="ECO:0000259" key="7">
    <source>
        <dbReference type="PROSITE" id="PS51383"/>
    </source>
</evidence>
<keyword evidence="4 6" id="KW-0520">NAD</keyword>
<proteinExistence type="inferred from homology"/>
<feature type="binding site" evidence="6">
    <location>
        <position position="157"/>
    </location>
    <ligand>
        <name>(6S)-NADPHX</name>
        <dbReference type="ChEBI" id="CHEBI:64076"/>
    </ligand>
</feature>
<dbReference type="HOGENOM" id="CLU_024853_2_2_6"/>
<evidence type="ECO:0000256" key="2">
    <source>
        <dbReference type="ARBA" id="ARBA00022840"/>
    </source>
</evidence>
<dbReference type="PROSITE" id="PS01050">
    <property type="entry name" value="YJEF_C_2"/>
    <property type="match status" value="1"/>
</dbReference>
<dbReference type="NCBIfam" id="TIGR00196">
    <property type="entry name" value="yjeF_cterm"/>
    <property type="match status" value="1"/>
</dbReference>
<keyword evidence="1 6" id="KW-0547">Nucleotide-binding</keyword>
<evidence type="ECO:0000256" key="5">
    <source>
        <dbReference type="ARBA" id="ARBA00023239"/>
    </source>
</evidence>
<dbReference type="GO" id="GO:0052855">
    <property type="term" value="F:ADP-dependent NAD(P)H-hydrate dehydratase activity"/>
    <property type="evidence" value="ECO:0007669"/>
    <property type="project" value="UniProtKB-UniRule"/>
</dbReference>
<evidence type="ECO:0000256" key="1">
    <source>
        <dbReference type="ARBA" id="ARBA00022741"/>
    </source>
</evidence>
<dbReference type="InterPro" id="IPR029056">
    <property type="entry name" value="Ribokinase-like"/>
</dbReference>
<comment type="similarity">
    <text evidence="6">Belongs to the NnrD/CARKD family.</text>
</comment>
<comment type="cofactor">
    <cofactor evidence="6">
        <name>Mg(2+)</name>
        <dbReference type="ChEBI" id="CHEBI:18420"/>
    </cofactor>
</comment>
<dbReference type="EMBL" id="JH611165">
    <property type="protein sequence ID" value="EJP73449.1"/>
    <property type="molecule type" value="Genomic_DNA"/>
</dbReference>
<evidence type="ECO:0000256" key="3">
    <source>
        <dbReference type="ARBA" id="ARBA00022857"/>
    </source>
</evidence>
<comment type="subunit">
    <text evidence="6">Homotetramer.</text>
</comment>
<feature type="binding site" evidence="6">
    <location>
        <position position="222"/>
    </location>
    <ligand>
        <name>AMP</name>
        <dbReference type="ChEBI" id="CHEBI:456215"/>
    </ligand>
</feature>
<sequence length="280" mass="30047">MNIAKEFNFKDIDIRLPSREVNAHKNDCGRILIVGGDIGYGGAVILSSEAALYSGAGMVHVATHEKYISSVIIRNPEVIASAVIGRQDIESFFDNKDTILIGPGMKSSAWSEQITYTFIENIQKNHSINVIDAGALGLISSFKEVPNLTSKTILTPHPGEAANLLNTSVKNIQENRAQSAKEISQKYNCDVILKGKNTVVNVNDEQYICSIGGPELASAGTGDVLAGLLSSLLGQGLNNLRASMYAVALHAQAGENLKKKYCESGITATALICEIRDILK</sequence>
<comment type="catalytic activity">
    <reaction evidence="6">
        <text>(6S)-NADPHX + ADP = AMP + phosphate + NADPH + H(+)</text>
        <dbReference type="Rhea" id="RHEA:32235"/>
        <dbReference type="ChEBI" id="CHEBI:15378"/>
        <dbReference type="ChEBI" id="CHEBI:43474"/>
        <dbReference type="ChEBI" id="CHEBI:57783"/>
        <dbReference type="ChEBI" id="CHEBI:64076"/>
        <dbReference type="ChEBI" id="CHEBI:456215"/>
        <dbReference type="ChEBI" id="CHEBI:456216"/>
        <dbReference type="EC" id="4.2.1.136"/>
    </reaction>
</comment>
<keyword evidence="5 6" id="KW-0456">Lyase</keyword>
<evidence type="ECO:0000256" key="6">
    <source>
        <dbReference type="HAMAP-Rule" id="MF_01965"/>
    </source>
</evidence>
<evidence type="ECO:0000256" key="4">
    <source>
        <dbReference type="ARBA" id="ARBA00023027"/>
    </source>
</evidence>
<evidence type="ECO:0000313" key="9">
    <source>
        <dbReference type="Proteomes" id="UP000010116"/>
    </source>
</evidence>
<dbReference type="EC" id="4.2.1.136" evidence="6"/>
<dbReference type="Proteomes" id="UP000010116">
    <property type="component" value="Unassembled WGS sequence"/>
</dbReference>
<keyword evidence="2 6" id="KW-0067">ATP-binding</keyword>
<dbReference type="HAMAP" id="MF_01965">
    <property type="entry name" value="NADHX_dehydratase"/>
    <property type="match status" value="1"/>
</dbReference>
<comment type="function">
    <text evidence="6">Catalyzes the dehydration of the S-form of NAD(P)HX at the expense of ADP, which is converted to AMP. Together with NAD(P)HX epimerase, which catalyzes the epimerization of the S- and R-forms, the enzyme allows the repair of both epimers of NAD(P)HX, a damaged form of NAD(P)H that is a result of enzymatic or heat-dependent hydration.</text>
</comment>
<dbReference type="SUPFAM" id="SSF53613">
    <property type="entry name" value="Ribokinase-like"/>
    <property type="match status" value="1"/>
</dbReference>
<feature type="domain" description="YjeF C-terminal" evidence="7">
    <location>
        <begin position="8"/>
        <end position="280"/>
    </location>
</feature>
<organism evidence="8 9">
    <name type="scientific">SAR86 cluster bacterium SAR86B</name>
    <dbReference type="NCBI Taxonomy" id="1123867"/>
    <lineage>
        <taxon>Bacteria</taxon>
        <taxon>Pseudomonadati</taxon>
        <taxon>Pseudomonadota</taxon>
        <taxon>Gammaproteobacteria</taxon>
        <taxon>SAR86 cluster</taxon>
    </lineage>
</organism>
<dbReference type="GO" id="GO:0110051">
    <property type="term" value="P:metabolite repair"/>
    <property type="evidence" value="ECO:0007669"/>
    <property type="project" value="TreeGrafter"/>
</dbReference>
<reference evidence="8 9" key="1">
    <citation type="journal article" date="2012" name="ISME J.">
        <title>Genomic insights to SAR86, an abundant and uncultivated marine bacterial lineage.</title>
        <authorList>
            <person name="Dupont C.L."/>
            <person name="Rusch D.B."/>
            <person name="Yooseph S."/>
            <person name="Lombardo M.J."/>
            <person name="Richter R.A."/>
            <person name="Valas R."/>
            <person name="Novotny M."/>
            <person name="Yee-Greenbaum J."/>
            <person name="Selengut J.D."/>
            <person name="Haft D.H."/>
            <person name="Halpern A.L."/>
            <person name="Lasken R.S."/>
            <person name="Nealson K."/>
            <person name="Friedman R."/>
            <person name="Venter J.C."/>
        </authorList>
    </citation>
    <scope>NUCLEOTIDE SEQUENCE [LARGE SCALE GENOMIC DNA]</scope>
</reference>
<dbReference type="GO" id="GO:0052856">
    <property type="term" value="F:NAD(P)HX epimerase activity"/>
    <property type="evidence" value="ECO:0007669"/>
    <property type="project" value="TreeGrafter"/>
</dbReference>
<dbReference type="InterPro" id="IPR000631">
    <property type="entry name" value="CARKD"/>
</dbReference>